<protein>
    <submittedName>
        <fullName evidence="1">(from E.faecalis) sex pheromone inhibitor (iAD1) determinant protein</fullName>
    </submittedName>
</protein>
<name>Q52135_9ZZZZ</name>
<proteinExistence type="predicted"/>
<keyword evidence="1" id="KW-0614">Plasmid</keyword>
<organism evidence="1">
    <name type="scientific">Plasmid pAD1</name>
    <dbReference type="NCBI Taxonomy" id="2520"/>
    <lineage>
        <taxon>other sequences</taxon>
        <taxon>plasmids</taxon>
    </lineage>
</organism>
<dbReference type="PIR" id="B41868">
    <property type="entry name" value="B41868"/>
</dbReference>
<reference evidence="1" key="2">
    <citation type="journal article" date="1992" name="J. Bacteriol.">
        <title>Conjugative transfer of Enterococcus faecalis plasmid pAD1: nucleotide sequence and transcriptional fusion analysis of a region involved in positive regulation.</title>
        <authorList>
            <person name="Pontius L.T."/>
            <person name="Clewell D.B."/>
        </authorList>
    </citation>
    <scope>NUCLEOTIDE SEQUENCE</scope>
    <source>
        <plasmid evidence="1">pAD1</plasmid>
    </source>
</reference>
<accession>Q52135</accession>
<dbReference type="EMBL" id="M62888">
    <property type="protein sequence ID" value="AAA98040.1"/>
    <property type="molecule type" value="Genomic_DNA"/>
</dbReference>
<sequence>MYTVHVYIPRFFVVC</sequence>
<evidence type="ECO:0000313" key="1">
    <source>
        <dbReference type="EMBL" id="AAA98040.1"/>
    </source>
</evidence>
<geneLocation type="plasmid" evidence="1">
    <name>pAD1</name>
</geneLocation>
<reference evidence="1" key="1">
    <citation type="journal article" date="1990" name="Plasmid">
        <title>Nucleotide sequence of the sex pheromone inhibitor (iAD1) determinant of Enterococcus faecalis conjugative plasmid pAD1.</title>
        <authorList>
            <person name="Clewell D.B."/>
            <person name="Pontius L.T."/>
            <person name="An F.Y."/>
            <person name="Ike Y."/>
            <person name="Suzuki A."/>
            <person name="Nakayama J."/>
        </authorList>
    </citation>
    <scope>NUCLEOTIDE SEQUENCE</scope>
    <source>
        <plasmid evidence="1">pAD1</plasmid>
    </source>
</reference>